<dbReference type="GO" id="GO:0005886">
    <property type="term" value="C:plasma membrane"/>
    <property type="evidence" value="ECO:0007669"/>
    <property type="project" value="UniProtKB-SubCell"/>
</dbReference>
<keyword evidence="6 8" id="KW-1133">Transmembrane helix</keyword>
<dbReference type="SUPFAM" id="SSF103473">
    <property type="entry name" value="MFS general substrate transporter"/>
    <property type="match status" value="1"/>
</dbReference>
<evidence type="ECO:0000256" key="3">
    <source>
        <dbReference type="ARBA" id="ARBA00022475"/>
    </source>
</evidence>
<dbReference type="GO" id="GO:0030395">
    <property type="term" value="F:lactose binding"/>
    <property type="evidence" value="ECO:0007669"/>
    <property type="project" value="TreeGrafter"/>
</dbReference>
<reference evidence="10 11" key="1">
    <citation type="submission" date="2018-10" db="EMBL/GenBank/DDBJ databases">
        <title>Draft genome sequence of Bacillus salarius IM0101, isolated from a hypersaline soil in Inner Mongolia, China.</title>
        <authorList>
            <person name="Yamprayoonswat W."/>
            <person name="Boonvisut S."/>
            <person name="Jumpathong W."/>
            <person name="Sittihan S."/>
            <person name="Ruangsuj P."/>
            <person name="Wanthongcharoen S."/>
            <person name="Thongpramul N."/>
            <person name="Pimmason S."/>
            <person name="Yu B."/>
            <person name="Yasawong M."/>
        </authorList>
    </citation>
    <scope>NUCLEOTIDE SEQUENCE [LARGE SCALE GENOMIC DNA]</scope>
    <source>
        <strain evidence="10 11">IM0101</strain>
    </source>
</reference>
<evidence type="ECO:0000256" key="5">
    <source>
        <dbReference type="ARBA" id="ARBA00022692"/>
    </source>
</evidence>
<evidence type="ECO:0000313" key="10">
    <source>
        <dbReference type="EMBL" id="RSL33280.1"/>
    </source>
</evidence>
<feature type="transmembrane region" description="Helical" evidence="8">
    <location>
        <begin position="200"/>
        <end position="218"/>
    </location>
</feature>
<dbReference type="Proteomes" id="UP000275076">
    <property type="component" value="Unassembled WGS sequence"/>
</dbReference>
<dbReference type="Gene3D" id="1.20.1250.20">
    <property type="entry name" value="MFS general substrate transporter like domains"/>
    <property type="match status" value="2"/>
</dbReference>
<sequence length="396" mass="44432">MIRQPGIFPLMVYLFFAYSALTVIVGYAPIYFQFIGITQEEIGWLMAMGPLASVFAQPFWGYMSDKWKTMKKVLMICMGSAIVISVVFFQMESLWTIMVLMFSLFLFLAPCTALGDSLTQKTVTQRGLNFGSIRMWGSLGFAITSLVTGFLLEQYSPGMIYLPFLTCAILAFSLIFVLHDAEPAKKPVTIIDAVQFGMKAEVVIFLALLFFISIGHRANDSFLGLYIIELGGQESLVGRAWFIGVISEAVVFFLSALWFRRFHPLFFIVIAGLLYASRWFVMGVIDDPVYILWLQVFHGITFGLMYFSSISYMTRIVPEELQATGHLLFITTFFGISGIAGSLGGGWAMEQFGGGILYTLLGVCSLIGSIFLIVYGLGMRMNVQKEKRRQYKQNLD</sequence>
<evidence type="ECO:0000259" key="9">
    <source>
        <dbReference type="Pfam" id="PF12832"/>
    </source>
</evidence>
<name>A0A428N476_9BACI</name>
<accession>A0A428N476</accession>
<keyword evidence="7 8" id="KW-0472">Membrane</keyword>
<dbReference type="OrthoDB" id="1650886at2"/>
<dbReference type="InterPro" id="IPR036259">
    <property type="entry name" value="MFS_trans_sf"/>
</dbReference>
<evidence type="ECO:0000313" key="11">
    <source>
        <dbReference type="Proteomes" id="UP000275076"/>
    </source>
</evidence>
<dbReference type="InterPro" id="IPR026032">
    <property type="entry name" value="HcaT-like"/>
</dbReference>
<evidence type="ECO:0000256" key="4">
    <source>
        <dbReference type="ARBA" id="ARBA00022519"/>
    </source>
</evidence>
<proteinExistence type="predicted"/>
<keyword evidence="2" id="KW-0813">Transport</keyword>
<dbReference type="AlphaFoldDB" id="A0A428N476"/>
<feature type="transmembrane region" description="Helical" evidence="8">
    <location>
        <begin position="326"/>
        <end position="349"/>
    </location>
</feature>
<feature type="transmembrane region" description="Helical" evidence="8">
    <location>
        <begin position="355"/>
        <end position="378"/>
    </location>
</feature>
<keyword evidence="5 8" id="KW-0812">Transmembrane</keyword>
<feature type="transmembrane region" description="Helical" evidence="8">
    <location>
        <begin position="73"/>
        <end position="91"/>
    </location>
</feature>
<feature type="transmembrane region" description="Helical" evidence="8">
    <location>
        <begin position="42"/>
        <end position="61"/>
    </location>
</feature>
<gene>
    <name evidence="10" type="ORF">D7Z54_11695</name>
</gene>
<evidence type="ECO:0000256" key="2">
    <source>
        <dbReference type="ARBA" id="ARBA00022448"/>
    </source>
</evidence>
<feature type="transmembrane region" description="Helical" evidence="8">
    <location>
        <begin position="7"/>
        <end position="30"/>
    </location>
</feature>
<evidence type="ECO:0000256" key="1">
    <source>
        <dbReference type="ARBA" id="ARBA00004429"/>
    </source>
</evidence>
<keyword evidence="3" id="KW-1003">Cell membrane</keyword>
<protein>
    <submittedName>
        <fullName evidence="10">MFS transporter</fullName>
    </submittedName>
</protein>
<feature type="transmembrane region" description="Helical" evidence="8">
    <location>
        <begin position="291"/>
        <end position="314"/>
    </location>
</feature>
<dbReference type="InterPro" id="IPR024989">
    <property type="entry name" value="MFS_assoc_dom"/>
</dbReference>
<feature type="transmembrane region" description="Helical" evidence="8">
    <location>
        <begin position="97"/>
        <end position="115"/>
    </location>
</feature>
<evidence type="ECO:0000256" key="6">
    <source>
        <dbReference type="ARBA" id="ARBA00022989"/>
    </source>
</evidence>
<dbReference type="EMBL" id="RBVX01000009">
    <property type="protein sequence ID" value="RSL33280.1"/>
    <property type="molecule type" value="Genomic_DNA"/>
</dbReference>
<dbReference type="PANTHER" id="PTHR23522:SF10">
    <property type="entry name" value="3-PHENYLPROPIONIC ACID TRANSPORTER-RELATED"/>
    <property type="match status" value="1"/>
</dbReference>
<organism evidence="10 11">
    <name type="scientific">Salibacterium salarium</name>
    <dbReference type="NCBI Taxonomy" id="284579"/>
    <lineage>
        <taxon>Bacteria</taxon>
        <taxon>Bacillati</taxon>
        <taxon>Bacillota</taxon>
        <taxon>Bacilli</taxon>
        <taxon>Bacillales</taxon>
        <taxon>Bacillaceae</taxon>
    </lineage>
</organism>
<feature type="domain" description="Major facilitator superfamily associated" evidence="9">
    <location>
        <begin position="10"/>
        <end position="358"/>
    </location>
</feature>
<dbReference type="PIRSF" id="PIRSF004925">
    <property type="entry name" value="HcaT"/>
    <property type="match status" value="1"/>
</dbReference>
<feature type="transmembrane region" description="Helical" evidence="8">
    <location>
        <begin position="238"/>
        <end position="258"/>
    </location>
</feature>
<evidence type="ECO:0000256" key="7">
    <source>
        <dbReference type="ARBA" id="ARBA00023136"/>
    </source>
</evidence>
<dbReference type="Pfam" id="PF12832">
    <property type="entry name" value="MFS_1_like"/>
    <property type="match status" value="1"/>
</dbReference>
<comment type="subcellular location">
    <subcellularLocation>
        <location evidence="1">Cell inner membrane</location>
        <topology evidence="1">Multi-pass membrane protein</topology>
    </subcellularLocation>
</comment>
<feature type="transmembrane region" description="Helical" evidence="8">
    <location>
        <begin position="158"/>
        <end position="179"/>
    </location>
</feature>
<evidence type="ECO:0000256" key="8">
    <source>
        <dbReference type="SAM" id="Phobius"/>
    </source>
</evidence>
<keyword evidence="4" id="KW-0997">Cell inner membrane</keyword>
<dbReference type="RefSeq" id="WP_125556037.1">
    <property type="nucleotide sequence ID" value="NZ_RBVX01000009.1"/>
</dbReference>
<dbReference type="PANTHER" id="PTHR23522">
    <property type="entry name" value="BLL5896 PROTEIN"/>
    <property type="match status" value="1"/>
</dbReference>
<feature type="transmembrane region" description="Helical" evidence="8">
    <location>
        <begin position="135"/>
        <end position="152"/>
    </location>
</feature>
<keyword evidence="11" id="KW-1185">Reference proteome</keyword>
<dbReference type="GO" id="GO:0015528">
    <property type="term" value="F:lactose:proton symporter activity"/>
    <property type="evidence" value="ECO:0007669"/>
    <property type="project" value="TreeGrafter"/>
</dbReference>
<comment type="caution">
    <text evidence="10">The sequence shown here is derived from an EMBL/GenBank/DDBJ whole genome shotgun (WGS) entry which is preliminary data.</text>
</comment>
<feature type="transmembrane region" description="Helical" evidence="8">
    <location>
        <begin position="265"/>
        <end position="285"/>
    </location>
</feature>